<reference evidence="2" key="1">
    <citation type="submission" date="2013-07" db="EMBL/GenBank/DDBJ databases">
        <title>Midgut Transcriptome Profiling of Anoplphora glabripennis, a Lignocellulose Degrading, Wood-Boring Cerambycid.</title>
        <authorList>
            <person name="Scully E.D."/>
            <person name="Hoover K."/>
            <person name="Carlson J.E."/>
            <person name="Tien M."/>
            <person name="Geib S.M."/>
        </authorList>
    </citation>
    <scope>NUCLEOTIDE SEQUENCE</scope>
</reference>
<dbReference type="Pfam" id="PF21738">
    <property type="entry name" value="DJR-like_dom"/>
    <property type="match status" value="1"/>
</dbReference>
<organism evidence="2">
    <name type="scientific">Anoplophora glabripennis</name>
    <name type="common">Asian longhorn beetle</name>
    <name type="synonym">Anoplophora nobilis</name>
    <dbReference type="NCBI Taxonomy" id="217634"/>
    <lineage>
        <taxon>Eukaryota</taxon>
        <taxon>Metazoa</taxon>
        <taxon>Ecdysozoa</taxon>
        <taxon>Arthropoda</taxon>
        <taxon>Hexapoda</taxon>
        <taxon>Insecta</taxon>
        <taxon>Pterygota</taxon>
        <taxon>Neoptera</taxon>
        <taxon>Endopterygota</taxon>
        <taxon>Coleoptera</taxon>
        <taxon>Polyphaga</taxon>
        <taxon>Cucujiformia</taxon>
        <taxon>Chrysomeloidea</taxon>
        <taxon>Cerambycidae</taxon>
        <taxon>Lamiinae</taxon>
        <taxon>Lamiini</taxon>
        <taxon>Anoplophora</taxon>
    </lineage>
</organism>
<proteinExistence type="predicted"/>
<name>V5G5J5_ANOGL</name>
<accession>V5G5J5</accession>
<evidence type="ECO:0000259" key="1">
    <source>
        <dbReference type="Pfam" id="PF21738"/>
    </source>
</evidence>
<sequence length="187" mass="21166">MDILNVISKPYVDNSITNLELHSYQPSVSGSFEYNDEIRIPIQEVDLYTLPGESHLYIEGKLTKDDGTKATKLKFINNGIAFLFREIRYELNGVTIDTNRNVGLTSTLKAYLSYSDNESVKLNNAGWFPRVHKGGEKITDDDGNFNVCIPLSVLMGFFEDYTKIIINMKQELVLIRSSNDLEAITSK</sequence>
<dbReference type="AlphaFoldDB" id="V5G5J5"/>
<dbReference type="PANTHER" id="PTHR36159">
    <property type="entry name" value="PROTEIN CBG23766"/>
    <property type="match status" value="1"/>
</dbReference>
<feature type="domain" description="Double jelly roll-like" evidence="1">
    <location>
        <begin position="74"/>
        <end position="185"/>
    </location>
</feature>
<dbReference type="PANTHER" id="PTHR36159:SF1">
    <property type="entry name" value="RETROVIRUS-RELATED POL POLYPROTEIN FROM TRANSPOSON 412-LIKE PROTEIN"/>
    <property type="match status" value="1"/>
</dbReference>
<dbReference type="OrthoDB" id="6746907at2759"/>
<feature type="non-terminal residue" evidence="2">
    <location>
        <position position="187"/>
    </location>
</feature>
<evidence type="ECO:0000313" key="2">
    <source>
        <dbReference type="EMBL" id="JAB65345.1"/>
    </source>
</evidence>
<protein>
    <recommendedName>
        <fullName evidence="1">Double jelly roll-like domain-containing protein</fullName>
    </recommendedName>
</protein>
<dbReference type="InterPro" id="IPR049512">
    <property type="entry name" value="DJR-like_dom"/>
</dbReference>
<dbReference type="EMBL" id="GALX01003121">
    <property type="protein sequence ID" value="JAB65345.1"/>
    <property type="molecule type" value="Transcribed_RNA"/>
</dbReference>